<evidence type="ECO:0000313" key="1">
    <source>
        <dbReference type="EMBL" id="PLW86147.1"/>
    </source>
</evidence>
<proteinExistence type="predicted"/>
<comment type="caution">
    <text evidence="1">The sequence shown here is derived from an EMBL/GenBank/DDBJ whole genome shotgun (WGS) entry which is preliminary data.</text>
</comment>
<dbReference type="AlphaFoldDB" id="A0AAP8SN15"/>
<dbReference type="RefSeq" id="WP_084198789.1">
    <property type="nucleotide sequence ID" value="NZ_BMYL01000002.1"/>
</dbReference>
<organism evidence="1 2">
    <name type="scientific">Halioglobus japonicus</name>
    <dbReference type="NCBI Taxonomy" id="930805"/>
    <lineage>
        <taxon>Bacteria</taxon>
        <taxon>Pseudomonadati</taxon>
        <taxon>Pseudomonadota</taxon>
        <taxon>Gammaproteobacteria</taxon>
        <taxon>Cellvibrionales</taxon>
        <taxon>Halieaceae</taxon>
        <taxon>Halioglobus</taxon>
    </lineage>
</organism>
<keyword evidence="2" id="KW-1185">Reference proteome</keyword>
<reference evidence="1 2" key="1">
    <citation type="submission" date="2018-01" db="EMBL/GenBank/DDBJ databases">
        <title>The draft genome sequence of Halioglobus japonicus S1-36.</title>
        <authorList>
            <person name="Du Z.-J."/>
            <person name="Shi M.-J."/>
        </authorList>
    </citation>
    <scope>NUCLEOTIDE SEQUENCE [LARGE SCALE GENOMIC DNA]</scope>
    <source>
        <strain evidence="1 2">S1-36</strain>
    </source>
</reference>
<sequence length="118" mass="13781">MMKPLNQETALEIRYQRSITILLDLALDHNHKQARIAASVLLSANRALIRPTQEWLVSIPDIGLLYERERDAAMGVIHARIALNRYPETVIQGGAALFHRLWHRWRNVEQWQPEYGFQ</sequence>
<protein>
    <submittedName>
        <fullName evidence="1">Uncharacterized protein</fullName>
    </submittedName>
</protein>
<dbReference type="EMBL" id="PKUR01000002">
    <property type="protein sequence ID" value="PLW86147.1"/>
    <property type="molecule type" value="Genomic_DNA"/>
</dbReference>
<evidence type="ECO:0000313" key="2">
    <source>
        <dbReference type="Proteomes" id="UP000235162"/>
    </source>
</evidence>
<dbReference type="Proteomes" id="UP000235162">
    <property type="component" value="Unassembled WGS sequence"/>
</dbReference>
<name>A0AAP8SN15_9GAMM</name>
<dbReference type="KEGG" id="hja:BST95_07760"/>
<accession>A0AAP8SN15</accession>
<gene>
    <name evidence="1" type="ORF">C0029_06800</name>
</gene>